<feature type="signal peptide" evidence="1">
    <location>
        <begin position="1"/>
        <end position="16"/>
    </location>
</feature>
<keyword evidence="1" id="KW-0732">Signal</keyword>
<proteinExistence type="predicted"/>
<evidence type="ECO:0000256" key="1">
    <source>
        <dbReference type="SAM" id="SignalP"/>
    </source>
</evidence>
<organism evidence="2 3">
    <name type="scientific">Paratrimastix pyriformis</name>
    <dbReference type="NCBI Taxonomy" id="342808"/>
    <lineage>
        <taxon>Eukaryota</taxon>
        <taxon>Metamonada</taxon>
        <taxon>Preaxostyla</taxon>
        <taxon>Paratrimastigidae</taxon>
        <taxon>Paratrimastix</taxon>
    </lineage>
</organism>
<evidence type="ECO:0000313" key="3">
    <source>
        <dbReference type="Proteomes" id="UP001141327"/>
    </source>
</evidence>
<evidence type="ECO:0000313" key="2">
    <source>
        <dbReference type="EMBL" id="KAJ4455004.1"/>
    </source>
</evidence>
<feature type="chain" id="PRO_5045358539" evidence="1">
    <location>
        <begin position="17"/>
        <end position="789"/>
    </location>
</feature>
<sequence>MMRPLLLISLICGAFALSTCEAECRNTLERCLTATLDAKDIQQGLQDFNHCLQTNGACFSQCHGEKPPRGNDQCVENCASAMRSCIQSGAQSCMTKCNDDVRSPCMFTCALDLFTTCVDANQYCNRGCRLGTSMEPLLEQCSGQCRPNLKSCLRGVAKDCLRPNFSPDQTKNCALHLLSSCLSDNEACYSQCLDNAPSQTGSQVDKADASLTGTLRYLKCIDQLVRGIVKNYAACQLTCPDSGGICMQTCMVSKAYAQVSQFQQCLNPQAEDETPAQEEGDAEEPVGDEAGALLDEGLMDALSVNSFFMPYTKAPIVSPFVRIAHSPPHRPPPPVPTLNPIFLALMSHYTRPPSFSFPANFRSIAGANVKYTYNQPPIYTAPVYPKRNAQLRPYIRKRPNPLFSFVPVPAMTFDDDNVLAREIGTTIANNRGSHKCALVLSMLRNKEPDHDLAECSEGATPILTADALAAIVGPCKGLIKLTLPTRNVVPPLVGCGLDDAACLPWVREAFAGHSRLAVLHVPWAEPLCWAIRHILPLLPGLEELYFLKALNDSSFLETLNDLDVQIPGVQALESLVSCFPDLKHLTVCHDLYSAPAAPHPLHVAAGFSGLQSLSLTSFSSAVVAQLLAASQATLQSIKLNIFEDEISPTLLAALGRLSHLTGFTLCPRLRCQTKSVLEAFWPFIDRLECLALKIWWCSIPTSISSSNLRKLTISMRGAPLTPALEELTLPYSDFGGHPLVLACPRLRSLELGASTVDFSAALPALPDLVHICGPEMLNFDPSLAPCFSS</sequence>
<reference evidence="2" key="1">
    <citation type="journal article" date="2022" name="bioRxiv">
        <title>Genomics of Preaxostyla Flagellates Illuminates Evolutionary Transitions and the Path Towards Mitochondrial Loss.</title>
        <authorList>
            <person name="Novak L.V.F."/>
            <person name="Treitli S.C."/>
            <person name="Pyrih J."/>
            <person name="Halakuc P."/>
            <person name="Pipaliya S.V."/>
            <person name="Vacek V."/>
            <person name="Brzon O."/>
            <person name="Soukal P."/>
            <person name="Eme L."/>
            <person name="Dacks J.B."/>
            <person name="Karnkowska A."/>
            <person name="Elias M."/>
            <person name="Hampl V."/>
        </authorList>
    </citation>
    <scope>NUCLEOTIDE SEQUENCE</scope>
    <source>
        <strain evidence="2">RCP-MX</strain>
    </source>
</reference>
<protein>
    <submittedName>
        <fullName evidence="2">Uncharacterized protein</fullName>
    </submittedName>
</protein>
<comment type="caution">
    <text evidence="2">The sequence shown here is derived from an EMBL/GenBank/DDBJ whole genome shotgun (WGS) entry which is preliminary data.</text>
</comment>
<name>A0ABQ8U6N8_9EUKA</name>
<dbReference type="EMBL" id="JAPMOS010000124">
    <property type="protein sequence ID" value="KAJ4455004.1"/>
    <property type="molecule type" value="Genomic_DNA"/>
</dbReference>
<dbReference type="Proteomes" id="UP001141327">
    <property type="component" value="Unassembled WGS sequence"/>
</dbReference>
<keyword evidence="3" id="KW-1185">Reference proteome</keyword>
<dbReference type="SUPFAM" id="SSF52047">
    <property type="entry name" value="RNI-like"/>
    <property type="match status" value="1"/>
</dbReference>
<accession>A0ABQ8U6N8</accession>
<gene>
    <name evidence="2" type="ORF">PAPYR_10132</name>
</gene>